<proteinExistence type="predicted"/>
<name>A0A1Q9GUU3_9GAMM</name>
<evidence type="ECO:0000313" key="3">
    <source>
        <dbReference type="Proteomes" id="UP000186905"/>
    </source>
</evidence>
<comment type="caution">
    <text evidence="2">The sequence shown here is derived from an EMBL/GenBank/DDBJ whole genome shotgun (WGS) entry which is preliminary data.</text>
</comment>
<organism evidence="2 3">
    <name type="scientific">Photobacterium proteolyticum</name>
    <dbReference type="NCBI Taxonomy" id="1903952"/>
    <lineage>
        <taxon>Bacteria</taxon>
        <taxon>Pseudomonadati</taxon>
        <taxon>Pseudomonadota</taxon>
        <taxon>Gammaproteobacteria</taxon>
        <taxon>Vibrionales</taxon>
        <taxon>Vibrionaceae</taxon>
        <taxon>Photobacterium</taxon>
    </lineage>
</organism>
<keyword evidence="3" id="KW-1185">Reference proteome</keyword>
<dbReference type="RefSeq" id="WP_075763033.1">
    <property type="nucleotide sequence ID" value="NZ_MJIL01000053.1"/>
</dbReference>
<dbReference type="STRING" id="1903952.BIT28_26650"/>
<dbReference type="EMBL" id="MJIL01000053">
    <property type="protein sequence ID" value="OLQ78896.1"/>
    <property type="molecule type" value="Genomic_DNA"/>
</dbReference>
<gene>
    <name evidence="2" type="ORF">BIT28_26650</name>
</gene>
<feature type="region of interest" description="Disordered" evidence="1">
    <location>
        <begin position="1"/>
        <end position="31"/>
    </location>
</feature>
<sequence>MKLRIKKKTAKDIEKEKKEKQKRAANVRRRKADNLRRNSGLKMKKVHLHQETLTDLKTLAKQHGFVTSDDELGYDDLSCLITLFADYLLNNNSFEAIDYETIMLKRLHLTVKYCQYEDDSLVAMDEYEISELLQNYNYTLQEETIKLLLGREASESDFDWSDDIINALSDEEKVKSTIDALT</sequence>
<feature type="compositionally biased region" description="Basic residues" evidence="1">
    <location>
        <begin position="20"/>
        <end position="31"/>
    </location>
</feature>
<protein>
    <submittedName>
        <fullName evidence="2">Uncharacterized protein</fullName>
    </submittedName>
</protein>
<dbReference type="Proteomes" id="UP000186905">
    <property type="component" value="Unassembled WGS sequence"/>
</dbReference>
<feature type="compositionally biased region" description="Basic and acidic residues" evidence="1">
    <location>
        <begin position="10"/>
        <end position="19"/>
    </location>
</feature>
<accession>A0A1Q9GUU3</accession>
<reference evidence="2 3" key="1">
    <citation type="submission" date="2016-09" db="EMBL/GenBank/DDBJ databases">
        <title>Photobacterium proteolyticum sp. nov. a protease producing bacterium isolated from ocean sediments of Laizhou Bay.</title>
        <authorList>
            <person name="Li Y."/>
        </authorList>
    </citation>
    <scope>NUCLEOTIDE SEQUENCE [LARGE SCALE GENOMIC DNA]</scope>
    <source>
        <strain evidence="2 3">13-12</strain>
    </source>
</reference>
<evidence type="ECO:0000256" key="1">
    <source>
        <dbReference type="SAM" id="MobiDB-lite"/>
    </source>
</evidence>
<evidence type="ECO:0000313" key="2">
    <source>
        <dbReference type="EMBL" id="OLQ78896.1"/>
    </source>
</evidence>
<dbReference type="AlphaFoldDB" id="A0A1Q9GUU3"/>